<feature type="compositionally biased region" description="Polar residues" evidence="3">
    <location>
        <begin position="113"/>
        <end position="132"/>
    </location>
</feature>
<dbReference type="Gene3D" id="3.40.525.10">
    <property type="entry name" value="CRAL-TRIO lipid binding domain"/>
    <property type="match status" value="1"/>
</dbReference>
<dbReference type="GO" id="GO:0005737">
    <property type="term" value="C:cytoplasm"/>
    <property type="evidence" value="ECO:0007669"/>
    <property type="project" value="UniProtKB-SubCell"/>
</dbReference>
<dbReference type="InterPro" id="IPR001251">
    <property type="entry name" value="CRAL-TRIO_dom"/>
</dbReference>
<dbReference type="AlphaFoldDB" id="A0AAV2L5L6"/>
<evidence type="ECO:0000256" key="2">
    <source>
        <dbReference type="ARBA" id="ARBA00022490"/>
    </source>
</evidence>
<name>A0AAV2L5L6_KNICA</name>
<dbReference type="SMART" id="SM00516">
    <property type="entry name" value="SEC14"/>
    <property type="match status" value="1"/>
</dbReference>
<protein>
    <recommendedName>
        <fullName evidence="4">CRAL-TRIO domain-containing protein</fullName>
    </recommendedName>
</protein>
<dbReference type="InterPro" id="IPR036865">
    <property type="entry name" value="CRAL-TRIO_dom_sf"/>
</dbReference>
<dbReference type="GO" id="GO:0006915">
    <property type="term" value="P:apoptotic process"/>
    <property type="evidence" value="ECO:0007669"/>
    <property type="project" value="TreeGrafter"/>
</dbReference>
<dbReference type="PROSITE" id="PS50191">
    <property type="entry name" value="CRAL_TRIO"/>
    <property type="match status" value="1"/>
</dbReference>
<keyword evidence="2" id="KW-0963">Cytoplasm</keyword>
<feature type="domain" description="CRAL-TRIO" evidence="4">
    <location>
        <begin position="317"/>
        <end position="474"/>
    </location>
</feature>
<accession>A0AAV2L5L6</accession>
<dbReference type="Proteomes" id="UP001497482">
    <property type="component" value="Chromosome 20"/>
</dbReference>
<feature type="compositionally biased region" description="Polar residues" evidence="3">
    <location>
        <begin position="72"/>
        <end position="103"/>
    </location>
</feature>
<dbReference type="Pfam" id="PF12496">
    <property type="entry name" value="BNIP2"/>
    <property type="match status" value="1"/>
</dbReference>
<feature type="region of interest" description="Disordered" evidence="3">
    <location>
        <begin position="1"/>
        <end position="21"/>
    </location>
</feature>
<proteinExistence type="predicted"/>
<evidence type="ECO:0000256" key="1">
    <source>
        <dbReference type="ARBA" id="ARBA00004496"/>
    </source>
</evidence>
<evidence type="ECO:0000256" key="3">
    <source>
        <dbReference type="SAM" id="MobiDB-lite"/>
    </source>
</evidence>
<comment type="subcellular location">
    <subcellularLocation>
        <location evidence="1">Cytoplasm</location>
    </subcellularLocation>
</comment>
<sequence length="497" mass="55604">MQPEAQRAPCCHRTAGNSGCGSKQTGFCAKLRFAMLGLSAKAAVKLWLSREQPMASDVIEGEAVLKELRFGDSSSGDTKAVTPRSSPQDSGITHQSSPSTSGVSGEDEDLEESQSSNVSSGHNGISLNQTQEMEAEKESGSSPVQLSPAPATSLERQESISTTEARLRMEGVELKEEWQDEDFPRPLPEEELEDELFAGVSGEGDHGFEYDQGTKMRKKLAAPDISLTLDRSDGSILSDELDESTELDLDAIDTPTSDNSNEFEWEDDLPKPKATQLLEKGVDSVQELTASEEREEGRRWRLFRIGDQEHKVDMKAIEPYKRVISHGGYYGDGLNAIIVFAVCFMPESNQPNYRYIMDNLFKYVIGTLELLVAENYMIVYLNGATSRKKMPTVSWLRKCYQQIDRRLRKNLKSLMIVHPSWFIRTLLALTKPFISSKFSQKIQFVFSLSDLAEQVPMEYVSIPDCIKEFDQDKNKKSRKRVDQEMHGKVEVASAAVP</sequence>
<dbReference type="Pfam" id="PF13716">
    <property type="entry name" value="CRAL_TRIO_2"/>
    <property type="match status" value="1"/>
</dbReference>
<keyword evidence="6" id="KW-1185">Reference proteome</keyword>
<evidence type="ECO:0000259" key="4">
    <source>
        <dbReference type="PROSITE" id="PS50191"/>
    </source>
</evidence>
<organism evidence="5 6">
    <name type="scientific">Knipowitschia caucasica</name>
    <name type="common">Caucasian dwarf goby</name>
    <name type="synonym">Pomatoschistus caucasicus</name>
    <dbReference type="NCBI Taxonomy" id="637954"/>
    <lineage>
        <taxon>Eukaryota</taxon>
        <taxon>Metazoa</taxon>
        <taxon>Chordata</taxon>
        <taxon>Craniata</taxon>
        <taxon>Vertebrata</taxon>
        <taxon>Euteleostomi</taxon>
        <taxon>Actinopterygii</taxon>
        <taxon>Neopterygii</taxon>
        <taxon>Teleostei</taxon>
        <taxon>Neoteleostei</taxon>
        <taxon>Acanthomorphata</taxon>
        <taxon>Gobiaria</taxon>
        <taxon>Gobiiformes</taxon>
        <taxon>Gobioidei</taxon>
        <taxon>Gobiidae</taxon>
        <taxon>Gobiinae</taxon>
        <taxon>Knipowitschia</taxon>
    </lineage>
</organism>
<feature type="region of interest" description="Disordered" evidence="3">
    <location>
        <begin position="476"/>
        <end position="497"/>
    </location>
</feature>
<dbReference type="PANTHER" id="PTHR12112">
    <property type="entry name" value="BNIP - RELATED"/>
    <property type="match status" value="1"/>
</dbReference>
<evidence type="ECO:0000313" key="5">
    <source>
        <dbReference type="EMBL" id="CAL1595908.1"/>
    </source>
</evidence>
<reference evidence="5 6" key="1">
    <citation type="submission" date="2024-04" db="EMBL/GenBank/DDBJ databases">
        <authorList>
            <person name="Waldvogel A.-M."/>
            <person name="Schoenle A."/>
        </authorList>
    </citation>
    <scope>NUCLEOTIDE SEQUENCE [LARGE SCALE GENOMIC DNA]</scope>
</reference>
<dbReference type="EMBL" id="OZ035842">
    <property type="protein sequence ID" value="CAL1595908.1"/>
    <property type="molecule type" value="Genomic_DNA"/>
</dbReference>
<feature type="region of interest" description="Disordered" evidence="3">
    <location>
        <begin position="70"/>
        <end position="164"/>
    </location>
</feature>
<dbReference type="PANTHER" id="PTHR12112:SF12">
    <property type="entry name" value="BCL2_ADENOVIRUS E1B 19 KDA PROTEIN-INTERACTING PROTEIN 2"/>
    <property type="match status" value="1"/>
</dbReference>
<dbReference type="CDD" id="cd00170">
    <property type="entry name" value="SEC14"/>
    <property type="match status" value="1"/>
</dbReference>
<dbReference type="FunFam" id="3.40.525.10:FF:000001">
    <property type="entry name" value="BCL2/adenovirus E1B protein-interacting protein 2"/>
    <property type="match status" value="1"/>
</dbReference>
<evidence type="ECO:0000313" key="6">
    <source>
        <dbReference type="Proteomes" id="UP001497482"/>
    </source>
</evidence>
<dbReference type="InterPro" id="IPR022181">
    <property type="entry name" value="Bcl2-/adenovirus-E1B"/>
</dbReference>
<gene>
    <name evidence="5" type="ORF">KC01_LOCUS24633</name>
</gene>
<dbReference type="SUPFAM" id="SSF52087">
    <property type="entry name" value="CRAL/TRIO domain"/>
    <property type="match status" value="1"/>
</dbReference>
<feature type="compositionally biased region" description="Basic and acidic residues" evidence="3">
    <location>
        <begin position="476"/>
        <end position="489"/>
    </location>
</feature>